<feature type="compositionally biased region" description="Polar residues" evidence="1">
    <location>
        <begin position="50"/>
        <end position="61"/>
    </location>
</feature>
<evidence type="ECO:0000313" key="2">
    <source>
        <dbReference type="EMBL" id="KAL1898246.1"/>
    </source>
</evidence>
<name>A0ABR3ZC49_9PEZI</name>
<feature type="compositionally biased region" description="Polar residues" evidence="1">
    <location>
        <begin position="127"/>
        <end position="139"/>
    </location>
</feature>
<organism evidence="2 3">
    <name type="scientific">Sporothrix stenoceras</name>
    <dbReference type="NCBI Taxonomy" id="5173"/>
    <lineage>
        <taxon>Eukaryota</taxon>
        <taxon>Fungi</taxon>
        <taxon>Dikarya</taxon>
        <taxon>Ascomycota</taxon>
        <taxon>Pezizomycotina</taxon>
        <taxon>Sordariomycetes</taxon>
        <taxon>Sordariomycetidae</taxon>
        <taxon>Ophiostomatales</taxon>
        <taxon>Ophiostomataceae</taxon>
        <taxon>Sporothrix</taxon>
    </lineage>
</organism>
<feature type="compositionally biased region" description="Basic and acidic residues" evidence="1">
    <location>
        <begin position="169"/>
        <end position="178"/>
    </location>
</feature>
<evidence type="ECO:0000313" key="3">
    <source>
        <dbReference type="Proteomes" id="UP001583186"/>
    </source>
</evidence>
<dbReference type="Proteomes" id="UP001583186">
    <property type="component" value="Unassembled WGS sequence"/>
</dbReference>
<sequence length="353" mass="39309">MCIIQRYTKWNCGCPIEDTDQALVKICVAKARNAEAKCTLYVVPAFGESLSTPDSHPSTQESFDSSSSDSGDSDGTCDSEEYMADSEYDPRDRDDISMKKCGLSACSDDDDKGGGQACMEKTHGTVHGQQKSISSSPNKPDNEIIVASEVLAPDVKSEDDCTDNITDSDNDRNDDTKSDVWYNPSPMDDIYSGTIRPTFTPEVASPRMCPEHEARFENFANAYWRSETMWLRPKMPNHGRRAVQDFVLAQRCADRLWELYLVWKFFNGGDPHGAVIATSPDFKPLYRSGSGVEAFSISEEMDRKMKGAPEVDGCCTLRSVSSMGDITYNVLQWALDDLLTELRDMLHPLEMLA</sequence>
<feature type="region of interest" description="Disordered" evidence="1">
    <location>
        <begin position="107"/>
        <end position="180"/>
    </location>
</feature>
<feature type="region of interest" description="Disordered" evidence="1">
    <location>
        <begin position="50"/>
        <end position="95"/>
    </location>
</feature>
<protein>
    <submittedName>
        <fullName evidence="2">Uncharacterized protein</fullName>
    </submittedName>
</protein>
<gene>
    <name evidence="2" type="ORF">Sste5346_003652</name>
</gene>
<proteinExistence type="predicted"/>
<feature type="compositionally biased region" description="Acidic residues" evidence="1">
    <location>
        <begin position="71"/>
        <end position="87"/>
    </location>
</feature>
<reference evidence="2 3" key="1">
    <citation type="journal article" date="2024" name="IMA Fungus">
        <title>IMA Genome - F19 : A genome assembly and annotation guide to empower mycologists, including annotated draft genome sequences of Ceratocystis pirilliformis, Diaporthe australafricana, Fusarium ophioides, Paecilomyces lecythidis, and Sporothrix stenoceras.</title>
        <authorList>
            <person name="Aylward J."/>
            <person name="Wilson A.M."/>
            <person name="Visagie C.M."/>
            <person name="Spraker J."/>
            <person name="Barnes I."/>
            <person name="Buitendag C."/>
            <person name="Ceriani C."/>
            <person name="Del Mar Angel L."/>
            <person name="du Plessis D."/>
            <person name="Fuchs T."/>
            <person name="Gasser K."/>
            <person name="Kramer D."/>
            <person name="Li W."/>
            <person name="Munsamy K."/>
            <person name="Piso A."/>
            <person name="Price J.L."/>
            <person name="Sonnekus B."/>
            <person name="Thomas C."/>
            <person name="van der Nest A."/>
            <person name="van Dijk A."/>
            <person name="van Heerden A."/>
            <person name="van Vuuren N."/>
            <person name="Yilmaz N."/>
            <person name="Duong T.A."/>
            <person name="van der Merwe N.A."/>
            <person name="Wingfield M.J."/>
            <person name="Wingfield B.D."/>
        </authorList>
    </citation>
    <scope>NUCLEOTIDE SEQUENCE [LARGE SCALE GENOMIC DNA]</scope>
    <source>
        <strain evidence="2 3">CMW 5346</strain>
    </source>
</reference>
<comment type="caution">
    <text evidence="2">The sequence shown here is derived from an EMBL/GenBank/DDBJ whole genome shotgun (WGS) entry which is preliminary data.</text>
</comment>
<accession>A0ABR3ZC49</accession>
<keyword evidence="3" id="KW-1185">Reference proteome</keyword>
<dbReference type="EMBL" id="JAWCUI010000016">
    <property type="protein sequence ID" value="KAL1898246.1"/>
    <property type="molecule type" value="Genomic_DNA"/>
</dbReference>
<evidence type="ECO:0000256" key="1">
    <source>
        <dbReference type="SAM" id="MobiDB-lite"/>
    </source>
</evidence>